<dbReference type="PANTHER" id="PTHR23317">
    <property type="entry name" value="DEDICATOR OF CYTOKINESIS DOCK"/>
    <property type="match status" value="1"/>
</dbReference>
<dbReference type="EMBL" id="CAIIXF020000004">
    <property type="protein sequence ID" value="CAH1780658.1"/>
    <property type="molecule type" value="Genomic_DNA"/>
</dbReference>
<organism evidence="1 2">
    <name type="scientific">Owenia fusiformis</name>
    <name type="common">Polychaete worm</name>
    <dbReference type="NCBI Taxonomy" id="6347"/>
    <lineage>
        <taxon>Eukaryota</taxon>
        <taxon>Metazoa</taxon>
        <taxon>Spiralia</taxon>
        <taxon>Lophotrochozoa</taxon>
        <taxon>Annelida</taxon>
        <taxon>Polychaeta</taxon>
        <taxon>Sedentaria</taxon>
        <taxon>Canalipalpata</taxon>
        <taxon>Sabellida</taxon>
        <taxon>Oweniida</taxon>
        <taxon>Oweniidae</taxon>
        <taxon>Owenia</taxon>
    </lineage>
</organism>
<dbReference type="Pfam" id="PF11878">
    <property type="entry name" value="DOCK_C-D_N"/>
    <property type="match status" value="1"/>
</dbReference>
<dbReference type="OrthoDB" id="6274781at2759"/>
<dbReference type="InterPro" id="IPR021816">
    <property type="entry name" value="DOCK_C/D_N"/>
</dbReference>
<keyword evidence="2" id="KW-1185">Reference proteome</keyword>
<proteinExistence type="predicted"/>
<dbReference type="AlphaFoldDB" id="A0A8J1Y1M6"/>
<dbReference type="GO" id="GO:0007264">
    <property type="term" value="P:small GTPase-mediated signal transduction"/>
    <property type="evidence" value="ECO:0007669"/>
    <property type="project" value="InterPro"/>
</dbReference>
<dbReference type="InterPro" id="IPR026791">
    <property type="entry name" value="DOCK"/>
</dbReference>
<name>A0A8J1Y1M6_OWEFU</name>
<comment type="caution">
    <text evidence="1">The sequence shown here is derived from an EMBL/GenBank/DDBJ whole genome shotgun (WGS) entry which is preliminary data.</text>
</comment>
<protein>
    <submittedName>
        <fullName evidence="1">Uncharacterized protein</fullName>
    </submittedName>
</protein>
<evidence type="ECO:0000313" key="1">
    <source>
        <dbReference type="EMBL" id="CAH1780658.1"/>
    </source>
</evidence>
<evidence type="ECO:0000313" key="2">
    <source>
        <dbReference type="Proteomes" id="UP000749559"/>
    </source>
</evidence>
<gene>
    <name evidence="1" type="ORF">OFUS_LOCUS7320</name>
</gene>
<dbReference type="PANTHER" id="PTHR23317:SF26">
    <property type="entry name" value="ZIZIMIN, ISOFORM K"/>
    <property type="match status" value="1"/>
</dbReference>
<accession>A0A8J1Y1M6</accession>
<sequence>MADERKFRDFKRGLSKPGMAAQVREEVSQVIRQSSNQTKVKLTEPLDYETVVLKNKTLINNDPHRELLLFPHDDLSQSTLPRRFRTVRSSVPQSALNDATSLLVKECIKTYTNNWHVIHFKYNAYSGSYRQLPKLKKEEDVLPEHTFEIDAEIEGKDEEAQTNRLTHVHVTKQGWLYKMPDGREET</sequence>
<dbReference type="GO" id="GO:0005085">
    <property type="term" value="F:guanyl-nucleotide exchange factor activity"/>
    <property type="evidence" value="ECO:0007669"/>
    <property type="project" value="InterPro"/>
</dbReference>
<feature type="non-terminal residue" evidence="1">
    <location>
        <position position="1"/>
    </location>
</feature>
<dbReference type="Proteomes" id="UP000749559">
    <property type="component" value="Unassembled WGS sequence"/>
</dbReference>
<reference evidence="1" key="1">
    <citation type="submission" date="2022-03" db="EMBL/GenBank/DDBJ databases">
        <authorList>
            <person name="Martin C."/>
        </authorList>
    </citation>
    <scope>NUCLEOTIDE SEQUENCE</scope>
</reference>